<dbReference type="AlphaFoldDB" id="A0A3Q3M2W5"/>
<dbReference type="SUPFAM" id="SSF47473">
    <property type="entry name" value="EF-hand"/>
    <property type="match status" value="1"/>
</dbReference>
<dbReference type="InParanoid" id="A0A3Q3M2W5"/>
<evidence type="ECO:0000256" key="5">
    <source>
        <dbReference type="RuleBase" id="RU361184"/>
    </source>
</evidence>
<dbReference type="STRING" id="205130.ENSMAMP00000021287"/>
<protein>
    <recommendedName>
        <fullName evidence="5">Protein S100</fullName>
    </recommendedName>
    <alternativeName>
        <fullName evidence="5">S100 calcium-binding protein</fullName>
    </alternativeName>
</protein>
<dbReference type="GO" id="GO:0005509">
    <property type="term" value="F:calcium ion binding"/>
    <property type="evidence" value="ECO:0007669"/>
    <property type="project" value="InterPro"/>
</dbReference>
<keyword evidence="4 5" id="KW-0106">Calcium</keyword>
<dbReference type="InterPro" id="IPR001751">
    <property type="entry name" value="S100/CaBP7/8-like_CS"/>
</dbReference>
<evidence type="ECO:0000259" key="6">
    <source>
        <dbReference type="PROSITE" id="PS50222"/>
    </source>
</evidence>
<dbReference type="InterPro" id="IPR034325">
    <property type="entry name" value="S-100_dom"/>
</dbReference>
<accession>A0A3Q3M2W5</accession>
<dbReference type="PROSITE" id="PS50222">
    <property type="entry name" value="EF_HAND_2"/>
    <property type="match status" value="1"/>
</dbReference>
<dbReference type="InterPro" id="IPR002048">
    <property type="entry name" value="EF_hand_dom"/>
</dbReference>
<dbReference type="Pfam" id="PF01023">
    <property type="entry name" value="S_100"/>
    <property type="match status" value="1"/>
</dbReference>
<dbReference type="GO" id="GO:0048306">
    <property type="term" value="F:calcium-dependent protein binding"/>
    <property type="evidence" value="ECO:0007669"/>
    <property type="project" value="TreeGrafter"/>
</dbReference>
<dbReference type="InterPro" id="IPR013787">
    <property type="entry name" value="S100_Ca-bd_sub"/>
</dbReference>
<name>A0A3Q3M2W5_9TELE</name>
<dbReference type="Ensembl" id="ENSMAMT00000021836.2">
    <property type="protein sequence ID" value="ENSMAMP00000021293.1"/>
    <property type="gene ID" value="ENSMAMG00000014312.2"/>
</dbReference>
<evidence type="ECO:0000256" key="3">
    <source>
        <dbReference type="ARBA" id="ARBA00022737"/>
    </source>
</evidence>
<keyword evidence="2 5" id="KW-0479">Metal-binding</keyword>
<dbReference type="GO" id="GO:0046914">
    <property type="term" value="F:transition metal ion binding"/>
    <property type="evidence" value="ECO:0007669"/>
    <property type="project" value="InterPro"/>
</dbReference>
<evidence type="ECO:0000313" key="8">
    <source>
        <dbReference type="Proteomes" id="UP000261640"/>
    </source>
</evidence>
<comment type="similarity">
    <text evidence="1 5">Belongs to the S-100 family.</text>
</comment>
<dbReference type="PANTHER" id="PTHR11639:SF118">
    <property type="entry name" value="PROTEIN S100"/>
    <property type="match status" value="1"/>
</dbReference>
<evidence type="ECO:0000256" key="4">
    <source>
        <dbReference type="ARBA" id="ARBA00022837"/>
    </source>
</evidence>
<reference evidence="7" key="2">
    <citation type="submission" date="2025-09" db="UniProtKB">
        <authorList>
            <consortium name="Ensembl"/>
        </authorList>
    </citation>
    <scope>IDENTIFICATION</scope>
</reference>
<keyword evidence="3" id="KW-0677">Repeat</keyword>
<dbReference type="Proteomes" id="UP000261640">
    <property type="component" value="Unplaced"/>
</dbReference>
<feature type="domain" description="EF-hand" evidence="6">
    <location>
        <begin position="44"/>
        <end position="79"/>
    </location>
</feature>
<organism evidence="7 8">
    <name type="scientific">Mastacembelus armatus</name>
    <name type="common">zig-zag eel</name>
    <dbReference type="NCBI Taxonomy" id="205130"/>
    <lineage>
        <taxon>Eukaryota</taxon>
        <taxon>Metazoa</taxon>
        <taxon>Chordata</taxon>
        <taxon>Craniata</taxon>
        <taxon>Vertebrata</taxon>
        <taxon>Euteleostomi</taxon>
        <taxon>Actinopterygii</taxon>
        <taxon>Neopterygii</taxon>
        <taxon>Teleostei</taxon>
        <taxon>Neoteleostei</taxon>
        <taxon>Acanthomorphata</taxon>
        <taxon>Anabantaria</taxon>
        <taxon>Synbranchiformes</taxon>
        <taxon>Mastacembelidae</taxon>
        <taxon>Mastacembelus</taxon>
    </lineage>
</organism>
<sequence length="84" mass="9216">MPGLLQAVALLKATFDKYAGKEGDKNTLSRGELAELLRSELAGKSPAEAQNFFSMLDTDRDGAVNFTEYVTFVLALAKMCHEKM</sequence>
<dbReference type="GO" id="GO:0005737">
    <property type="term" value="C:cytoplasm"/>
    <property type="evidence" value="ECO:0007669"/>
    <property type="project" value="TreeGrafter"/>
</dbReference>
<dbReference type="SMART" id="SM00054">
    <property type="entry name" value="EFh"/>
    <property type="match status" value="1"/>
</dbReference>
<proteinExistence type="inferred from homology"/>
<evidence type="ECO:0000313" key="7">
    <source>
        <dbReference type="Ensembl" id="ENSMAMP00000021293.1"/>
    </source>
</evidence>
<dbReference type="CDD" id="cd00213">
    <property type="entry name" value="S-100"/>
    <property type="match status" value="1"/>
</dbReference>
<dbReference type="InterPro" id="IPR011992">
    <property type="entry name" value="EF-hand-dom_pair"/>
</dbReference>
<dbReference type="PROSITE" id="PS00018">
    <property type="entry name" value="EF_HAND_1"/>
    <property type="match status" value="1"/>
</dbReference>
<keyword evidence="8" id="KW-1185">Reference proteome</keyword>
<dbReference type="Gene3D" id="1.10.238.10">
    <property type="entry name" value="EF-hand"/>
    <property type="match status" value="1"/>
</dbReference>
<dbReference type="InterPro" id="IPR018247">
    <property type="entry name" value="EF_Hand_1_Ca_BS"/>
</dbReference>
<evidence type="ECO:0000256" key="1">
    <source>
        <dbReference type="ARBA" id="ARBA00007323"/>
    </source>
</evidence>
<dbReference type="PROSITE" id="PS00303">
    <property type="entry name" value="S100_CABP"/>
    <property type="match status" value="1"/>
</dbReference>
<reference evidence="7" key="1">
    <citation type="submission" date="2025-08" db="UniProtKB">
        <authorList>
            <consortium name="Ensembl"/>
        </authorList>
    </citation>
    <scope>IDENTIFICATION</scope>
</reference>
<dbReference type="SMART" id="SM01394">
    <property type="entry name" value="S_100"/>
    <property type="match status" value="1"/>
</dbReference>
<evidence type="ECO:0000256" key="2">
    <source>
        <dbReference type="ARBA" id="ARBA00022723"/>
    </source>
</evidence>
<dbReference type="PANTHER" id="PTHR11639">
    <property type="entry name" value="S100 CALCIUM-BINDING PROTEIN"/>
    <property type="match status" value="1"/>
</dbReference>
<dbReference type="GeneTree" id="ENSGT01150000287010"/>